<evidence type="ECO:0000313" key="2">
    <source>
        <dbReference type="EMBL" id="KAJ6985083.1"/>
    </source>
</evidence>
<reference evidence="2" key="1">
    <citation type="journal article" date="2023" name="Mol. Ecol. Resour.">
        <title>Chromosome-level genome assembly of a triploid poplar Populus alba 'Berolinensis'.</title>
        <authorList>
            <person name="Chen S."/>
            <person name="Yu Y."/>
            <person name="Wang X."/>
            <person name="Wang S."/>
            <person name="Zhang T."/>
            <person name="Zhou Y."/>
            <person name="He R."/>
            <person name="Meng N."/>
            <person name="Wang Y."/>
            <person name="Liu W."/>
            <person name="Liu Z."/>
            <person name="Liu J."/>
            <person name="Guo Q."/>
            <person name="Huang H."/>
            <person name="Sederoff R.R."/>
            <person name="Wang G."/>
            <person name="Qu G."/>
            <person name="Chen S."/>
        </authorList>
    </citation>
    <scope>NUCLEOTIDE SEQUENCE</scope>
    <source>
        <strain evidence="2">SC-2020</strain>
    </source>
</reference>
<proteinExistence type="predicted"/>
<dbReference type="EMBL" id="JAQIZT010000009">
    <property type="protein sequence ID" value="KAJ6985083.1"/>
    <property type="molecule type" value="Genomic_DNA"/>
</dbReference>
<comment type="caution">
    <text evidence="2">The sequence shown here is derived from an EMBL/GenBank/DDBJ whole genome shotgun (WGS) entry which is preliminary data.</text>
</comment>
<dbReference type="AlphaFoldDB" id="A0AAD6MGH7"/>
<organism evidence="2 3">
    <name type="scientific">Populus alba x Populus x berolinensis</name>
    <dbReference type="NCBI Taxonomy" id="444605"/>
    <lineage>
        <taxon>Eukaryota</taxon>
        <taxon>Viridiplantae</taxon>
        <taxon>Streptophyta</taxon>
        <taxon>Embryophyta</taxon>
        <taxon>Tracheophyta</taxon>
        <taxon>Spermatophyta</taxon>
        <taxon>Magnoliopsida</taxon>
        <taxon>eudicotyledons</taxon>
        <taxon>Gunneridae</taxon>
        <taxon>Pentapetalae</taxon>
        <taxon>rosids</taxon>
        <taxon>fabids</taxon>
        <taxon>Malpighiales</taxon>
        <taxon>Salicaceae</taxon>
        <taxon>Saliceae</taxon>
        <taxon>Populus</taxon>
    </lineage>
</organism>
<protein>
    <submittedName>
        <fullName evidence="2">Uncharacterized protein</fullName>
    </submittedName>
</protein>
<evidence type="ECO:0000313" key="1">
    <source>
        <dbReference type="EMBL" id="KAJ6985078.1"/>
    </source>
</evidence>
<evidence type="ECO:0000313" key="3">
    <source>
        <dbReference type="Proteomes" id="UP001164929"/>
    </source>
</evidence>
<sequence length="67" mass="7812">MAVRHKDLRILIGRPRLETRLRRFLGLASLSLVEVSGQTDLKGHNLWKLHRQICLITPLLQNLINYL</sequence>
<name>A0AAD6MGH7_9ROSI</name>
<dbReference type="EMBL" id="JAQIZT010000009">
    <property type="protein sequence ID" value="KAJ6985078.1"/>
    <property type="molecule type" value="Genomic_DNA"/>
</dbReference>
<accession>A0AAD6MGH7</accession>
<keyword evidence="3" id="KW-1185">Reference proteome</keyword>
<dbReference type="Proteomes" id="UP001164929">
    <property type="component" value="Chromosome 9"/>
</dbReference>
<gene>
    <name evidence="1" type="ORF">NC653_023152</name>
    <name evidence="2" type="ORF">NC653_023156</name>
</gene>